<protein>
    <recommendedName>
        <fullName evidence="5">Outer membrane protein beta-barrel domain-containing protein</fullName>
    </recommendedName>
</protein>
<dbReference type="AlphaFoldDB" id="A0AAE3QNU6"/>
<evidence type="ECO:0000313" key="3">
    <source>
        <dbReference type="EMBL" id="MDJ1480763.1"/>
    </source>
</evidence>
<organism evidence="3 4">
    <name type="scientific">Xanthocytophaga flava</name>
    <dbReference type="NCBI Taxonomy" id="3048013"/>
    <lineage>
        <taxon>Bacteria</taxon>
        <taxon>Pseudomonadati</taxon>
        <taxon>Bacteroidota</taxon>
        <taxon>Cytophagia</taxon>
        <taxon>Cytophagales</taxon>
        <taxon>Rhodocytophagaceae</taxon>
        <taxon>Xanthocytophaga</taxon>
    </lineage>
</organism>
<name>A0AAE3QNU6_9BACT</name>
<dbReference type="Proteomes" id="UP001241110">
    <property type="component" value="Unassembled WGS sequence"/>
</dbReference>
<dbReference type="EMBL" id="JASJOS010000004">
    <property type="protein sequence ID" value="MDJ1480763.1"/>
    <property type="molecule type" value="Genomic_DNA"/>
</dbReference>
<evidence type="ECO:0000256" key="2">
    <source>
        <dbReference type="SAM" id="SignalP"/>
    </source>
</evidence>
<accession>A0AAE3QNU6</accession>
<evidence type="ECO:0008006" key="5">
    <source>
        <dbReference type="Google" id="ProtNLM"/>
    </source>
</evidence>
<feature type="compositionally biased region" description="Low complexity" evidence="1">
    <location>
        <begin position="120"/>
        <end position="129"/>
    </location>
</feature>
<gene>
    <name evidence="3" type="ORF">QNI16_09735</name>
</gene>
<evidence type="ECO:0000313" key="4">
    <source>
        <dbReference type="Proteomes" id="UP001241110"/>
    </source>
</evidence>
<feature type="signal peptide" evidence="2">
    <location>
        <begin position="1"/>
        <end position="19"/>
    </location>
</feature>
<reference evidence="3" key="1">
    <citation type="submission" date="2023-05" db="EMBL/GenBank/DDBJ databases">
        <authorList>
            <person name="Zhang X."/>
        </authorList>
    </citation>
    <scope>NUCLEOTIDE SEQUENCE</scope>
    <source>
        <strain evidence="3">YF14B1</strain>
    </source>
</reference>
<evidence type="ECO:0000256" key="1">
    <source>
        <dbReference type="SAM" id="MobiDB-lite"/>
    </source>
</evidence>
<proteinExistence type="predicted"/>
<dbReference type="RefSeq" id="WP_313977697.1">
    <property type="nucleotide sequence ID" value="NZ_JASJOS010000004.1"/>
</dbReference>
<comment type="caution">
    <text evidence="3">The sequence shown here is derived from an EMBL/GenBank/DDBJ whole genome shotgun (WGS) entry which is preliminary data.</text>
</comment>
<feature type="chain" id="PRO_5042128174" description="Outer membrane protein beta-barrel domain-containing protein" evidence="2">
    <location>
        <begin position="20"/>
        <end position="341"/>
    </location>
</feature>
<keyword evidence="2" id="KW-0732">Signal</keyword>
<sequence length="341" mass="38512">MKRLIFVTLFWGVMSTAMAFNSSPEERRDSIIILLGKKTRIAIQTTDKAELQALRNYDLNALVNRVIEIQEKTDARAGKDTSFVMNGDTVLVRDNQVTIKDTERGESTFSIRIGGKDGDVSSGDSTSNSQPRVYKRKRTSSEWYFDLGLDNYLTGDGKFPEQNLNYALRPLGSRYVAISHIYKTRIGGSRSPLSLTYGLEASFYNYMFDSNTRIEKGVTSAEFVEVMDGANAKDLKKSKLTAIYASIPVMPVLQFGHSRRSFRFGVGGFVGYRLHSYSKIKDSDGKKDHETSNFYLNNVRYGVQALVGIRGIDLFFKYDLNPLFTEEHGPDLRSIAFGFRF</sequence>
<feature type="region of interest" description="Disordered" evidence="1">
    <location>
        <begin position="110"/>
        <end position="134"/>
    </location>
</feature>